<dbReference type="AlphaFoldDB" id="B9RPL7"/>
<gene>
    <name evidence="1" type="ORF">RCOM_1381230</name>
</gene>
<accession>B9RPL7</accession>
<dbReference type="Proteomes" id="UP000008311">
    <property type="component" value="Unassembled WGS sequence"/>
</dbReference>
<sequence length="79" mass="9534">MMILKKKLMRKMIVKRKNVYEVIDMSHVDKELKIVREEVMKQKEVGRKKNERILVDPNPAIRYAFVNVKQSREAVYKML</sequence>
<keyword evidence="2" id="KW-1185">Reference proteome</keyword>
<reference evidence="2" key="1">
    <citation type="journal article" date="2010" name="Nat. Biotechnol.">
        <title>Draft genome sequence of the oilseed species Ricinus communis.</title>
        <authorList>
            <person name="Chan A.P."/>
            <person name="Crabtree J."/>
            <person name="Zhao Q."/>
            <person name="Lorenzi H."/>
            <person name="Orvis J."/>
            <person name="Puiu D."/>
            <person name="Melake-Berhan A."/>
            <person name="Jones K.M."/>
            <person name="Redman J."/>
            <person name="Chen G."/>
            <person name="Cahoon E.B."/>
            <person name="Gedil M."/>
            <person name="Stanke M."/>
            <person name="Haas B.J."/>
            <person name="Wortman J.R."/>
            <person name="Fraser-Liggett C.M."/>
            <person name="Ravel J."/>
            <person name="Rabinowicz P.D."/>
        </authorList>
    </citation>
    <scope>NUCLEOTIDE SEQUENCE [LARGE SCALE GENOMIC DNA]</scope>
    <source>
        <strain evidence="2">cv. Hale</strain>
    </source>
</reference>
<dbReference type="EMBL" id="EQ973795">
    <property type="protein sequence ID" value="EEF46738.1"/>
    <property type="molecule type" value="Genomic_DNA"/>
</dbReference>
<evidence type="ECO:0000313" key="1">
    <source>
        <dbReference type="EMBL" id="EEF46738.1"/>
    </source>
</evidence>
<dbReference type="InParanoid" id="B9RPL7"/>
<protein>
    <submittedName>
        <fullName evidence="1">Uncharacterized protein</fullName>
    </submittedName>
</protein>
<organism evidence="1 2">
    <name type="scientific">Ricinus communis</name>
    <name type="common">Castor bean</name>
    <dbReference type="NCBI Taxonomy" id="3988"/>
    <lineage>
        <taxon>Eukaryota</taxon>
        <taxon>Viridiplantae</taxon>
        <taxon>Streptophyta</taxon>
        <taxon>Embryophyta</taxon>
        <taxon>Tracheophyta</taxon>
        <taxon>Spermatophyta</taxon>
        <taxon>Magnoliopsida</taxon>
        <taxon>eudicotyledons</taxon>
        <taxon>Gunneridae</taxon>
        <taxon>Pentapetalae</taxon>
        <taxon>rosids</taxon>
        <taxon>fabids</taxon>
        <taxon>Malpighiales</taxon>
        <taxon>Euphorbiaceae</taxon>
        <taxon>Acalyphoideae</taxon>
        <taxon>Acalypheae</taxon>
        <taxon>Ricinus</taxon>
    </lineage>
</organism>
<name>B9RPL7_RICCO</name>
<evidence type="ECO:0000313" key="2">
    <source>
        <dbReference type="Proteomes" id="UP000008311"/>
    </source>
</evidence>
<proteinExistence type="predicted"/>